<dbReference type="GO" id="GO:0005975">
    <property type="term" value="P:carbohydrate metabolic process"/>
    <property type="evidence" value="ECO:0007669"/>
    <property type="project" value="InterPro"/>
</dbReference>
<evidence type="ECO:0000259" key="5">
    <source>
        <dbReference type="Pfam" id="PF17137"/>
    </source>
</evidence>
<proteinExistence type="inferred from homology"/>
<dbReference type="Pfam" id="PF13802">
    <property type="entry name" value="Gal_mutarotas_2"/>
    <property type="match status" value="1"/>
</dbReference>
<dbReference type="InterPro" id="IPR011013">
    <property type="entry name" value="Gal_mutarotase_sf_dom"/>
</dbReference>
<dbReference type="InterPro" id="IPR013780">
    <property type="entry name" value="Glyco_hydro_b"/>
</dbReference>
<evidence type="ECO:0000313" key="7">
    <source>
        <dbReference type="Proteomes" id="UP000011750"/>
    </source>
</evidence>
<keyword evidence="2" id="KW-0378">Hydrolase</keyword>
<reference evidence="6 7" key="2">
    <citation type="journal article" date="2018" name="Hortic Res">
        <title>Improved Brassica rapa reference genome by single-molecule sequencing and chromosome conformation capture technologies.</title>
        <authorList>
            <person name="Zhang L."/>
            <person name="Cai X."/>
            <person name="Wu J."/>
            <person name="Liu M."/>
            <person name="Grob S."/>
            <person name="Cheng F."/>
            <person name="Liang J."/>
            <person name="Cai C."/>
            <person name="Liu Z."/>
            <person name="Liu B."/>
            <person name="Wang F."/>
            <person name="Li S."/>
            <person name="Liu F."/>
            <person name="Li X."/>
            <person name="Cheng L."/>
            <person name="Yang W."/>
            <person name="Li M.H."/>
            <person name="Grossniklaus U."/>
            <person name="Zheng H."/>
            <person name="Wang X."/>
        </authorList>
    </citation>
    <scope>NUCLEOTIDE SEQUENCE [LARGE SCALE GENOMIC DNA]</scope>
    <source>
        <strain evidence="6 7">cv. Chiifu-401-42</strain>
    </source>
</reference>
<dbReference type="GO" id="GO:0004553">
    <property type="term" value="F:hydrolase activity, hydrolyzing O-glycosyl compounds"/>
    <property type="evidence" value="ECO:0000318"/>
    <property type="project" value="GO_Central"/>
</dbReference>
<evidence type="ECO:0000256" key="1">
    <source>
        <dbReference type="ARBA" id="ARBA00007806"/>
    </source>
</evidence>
<evidence type="ECO:0000313" key="6">
    <source>
        <dbReference type="EnsemblPlants" id="Bra028330.1-P"/>
    </source>
</evidence>
<dbReference type="CDD" id="cd06604">
    <property type="entry name" value="GH31_glucosidase_II_MalA"/>
    <property type="match status" value="1"/>
</dbReference>
<dbReference type="OMA" id="NIHCGED"/>
<dbReference type="HOGENOM" id="CLU_000631_4_1_1"/>
<dbReference type="InParanoid" id="M4EHR5"/>
<evidence type="ECO:0000259" key="4">
    <source>
        <dbReference type="Pfam" id="PF13802"/>
    </source>
</evidence>
<sequence>MTVSGDNSETIGIAPTEMIFESILEDGVFRFDCSVEHRKAAFPSVSFKNIKDREVPVISHNVPAYTPTCVCLEEKQVVTFEFPPGTSFYGTGEVGGELERTGKRVFTWNTDAWGYGPGTTPLYQSHPWVLVVLPTGETLGVLADTTQKCEIDLRKEGIIRIIAPTSYPIITFGPFSSPTAVLESLSHAIGTVFMPPKWALGYHQCRFSYMSEKRVAEERFPDPSALANYLHNNGFKAVWMLDPGIKKEEGYSVYDSGSKDDVWVKQADGKPFIGISLWCYVFHDILSCILMYMQQIPEILCLVSLGEVWPGPCVFPDYTNSKTRSWWASLVKDFISNGVDGIWNDMNEPAVFNTVTKTMPENNIHCGEDDLGGVQNHSHYHNVYGTLMARSTYEGIKLADKNKRPFVLTRAGFIGSQRYAATWTGDNLSTWEHLHMSISMVLQLGLSGQPLSGPDIGGFGGNATPRLFGRWMGVGAMFPFCRGHSEVATDDHEPWSFGGEDLPTLYLRGGSIISVAPPHLHVGEFTLSDDLTLLVSLDENGKAEGLLFEDDGDGYGYTKGKFLITNYIAEKHSSIVTVKVSKTEGDWQRPKRRVHVRLLLGGGAMLDAWGMDGETIKINVPSEHEVSELITKSNESFKLHMENTKLIPEKEMLPGQKGMELSRVPIELNNGNWKLNIIPWIGGRILSMSHVPSGVQWLHSRIDINGYEEYSSTEYRSSGCTEEYNIIETDLEHASEEESLILEGDVGGGLVLQRKINIPSDNPNILRIASTIEARSVGAGSGGYSRLACLRVHPTFTLFHPTESFVSFTSIDGLKHEVWPDSGEQIYEGNNLPHGKWMLVDKSLNLQLVNMFDVSQVVKCIVNWDSGTVNLELWSEDRPVSKETPLEIEHEYEVTSFP</sequence>
<dbReference type="Gene3D" id="3.20.20.80">
    <property type="entry name" value="Glycosidases"/>
    <property type="match status" value="2"/>
</dbReference>
<evidence type="ECO:0008006" key="8">
    <source>
        <dbReference type="Google" id="ProtNLM"/>
    </source>
</evidence>
<dbReference type="InterPro" id="IPR025887">
    <property type="entry name" value="Glyco_hydro_31_N_dom"/>
</dbReference>
<dbReference type="PANTHER" id="PTHR22762">
    <property type="entry name" value="ALPHA-GLUCOSIDASE"/>
    <property type="match status" value="1"/>
</dbReference>
<name>M4EHR5_BRACM</name>
<reference evidence="6" key="3">
    <citation type="submission" date="2023-03" db="UniProtKB">
        <authorList>
            <consortium name="EnsemblPlants"/>
        </authorList>
    </citation>
    <scope>IDENTIFICATION</scope>
    <source>
        <strain evidence="6">cv. Chiifu-401-42</strain>
    </source>
</reference>
<dbReference type="Pfam" id="PF01055">
    <property type="entry name" value="Glyco_hydro_31_2nd"/>
    <property type="match status" value="1"/>
</dbReference>
<dbReference type="SUPFAM" id="SSF51445">
    <property type="entry name" value="(Trans)glycosidases"/>
    <property type="match status" value="1"/>
</dbReference>
<dbReference type="Pfam" id="PF17137">
    <property type="entry name" value="DUF5110"/>
    <property type="match status" value="1"/>
</dbReference>
<protein>
    <recommendedName>
        <fullName evidence="8">Glycoside hydrolase family 31 N-terminal domain-containing protein</fullName>
    </recommendedName>
</protein>
<evidence type="ECO:0000256" key="2">
    <source>
        <dbReference type="RuleBase" id="RU361185"/>
    </source>
</evidence>
<dbReference type="eggNOG" id="KOG1066">
    <property type="taxonomic scope" value="Eukaryota"/>
</dbReference>
<dbReference type="PANTHER" id="PTHR22762:SF149">
    <property type="entry name" value="GLYCOSIDE HYDROLASE FAMILY 31 N-TERMINAL DOMAIN-CONTAINING PROTEIN"/>
    <property type="match status" value="1"/>
</dbReference>
<feature type="domain" description="DUF5110" evidence="5">
    <location>
        <begin position="531"/>
        <end position="599"/>
    </location>
</feature>
<dbReference type="InterPro" id="IPR033403">
    <property type="entry name" value="DUF5110"/>
</dbReference>
<dbReference type="InterPro" id="IPR030458">
    <property type="entry name" value="Glyco_hydro_31_AS"/>
</dbReference>
<dbReference type="CDD" id="cd14752">
    <property type="entry name" value="GH31_N"/>
    <property type="match status" value="1"/>
</dbReference>
<keyword evidence="7" id="KW-1185">Reference proteome</keyword>
<dbReference type="Gramene" id="Bra028330.1">
    <property type="protein sequence ID" value="Bra028330.1-P"/>
    <property type="gene ID" value="Bra028330"/>
</dbReference>
<dbReference type="PROSITE" id="PS00129">
    <property type="entry name" value="GLYCOSYL_HYDROL_F31_1"/>
    <property type="match status" value="1"/>
</dbReference>
<dbReference type="GO" id="GO:0030246">
    <property type="term" value="F:carbohydrate binding"/>
    <property type="evidence" value="ECO:0007669"/>
    <property type="project" value="InterPro"/>
</dbReference>
<reference evidence="6 7" key="1">
    <citation type="journal article" date="2011" name="Nat. Genet.">
        <title>The genome of the mesopolyploid crop species Brassica rapa.</title>
        <authorList>
            <consortium name="Brassica rapa Genome Sequencing Project Consortium"/>
            <person name="Wang X."/>
            <person name="Wang H."/>
            <person name="Wang J."/>
            <person name="Sun R."/>
            <person name="Wu J."/>
            <person name="Liu S."/>
            <person name="Bai Y."/>
            <person name="Mun J.H."/>
            <person name="Bancroft I."/>
            <person name="Cheng F."/>
            <person name="Huang S."/>
            <person name="Li X."/>
            <person name="Hua W."/>
            <person name="Wang J."/>
            <person name="Wang X."/>
            <person name="Freeling M."/>
            <person name="Pires J.C."/>
            <person name="Paterson A.H."/>
            <person name="Chalhoub B."/>
            <person name="Wang B."/>
            <person name="Hayward A."/>
            <person name="Sharpe A.G."/>
            <person name="Park B.S."/>
            <person name="Weisshaar B."/>
            <person name="Liu B."/>
            <person name="Li B."/>
            <person name="Liu B."/>
            <person name="Tong C."/>
            <person name="Song C."/>
            <person name="Duran C."/>
            <person name="Peng C."/>
            <person name="Geng C."/>
            <person name="Koh C."/>
            <person name="Lin C."/>
            <person name="Edwards D."/>
            <person name="Mu D."/>
            <person name="Shen D."/>
            <person name="Soumpourou E."/>
            <person name="Li F."/>
            <person name="Fraser F."/>
            <person name="Conant G."/>
            <person name="Lassalle G."/>
            <person name="King G.J."/>
            <person name="Bonnema G."/>
            <person name="Tang H."/>
            <person name="Wang H."/>
            <person name="Belcram H."/>
            <person name="Zhou H."/>
            <person name="Hirakawa H."/>
            <person name="Abe H."/>
            <person name="Guo H."/>
            <person name="Wang H."/>
            <person name="Jin H."/>
            <person name="Parkin I.A."/>
            <person name="Batley J."/>
            <person name="Kim J.S."/>
            <person name="Just J."/>
            <person name="Li J."/>
            <person name="Xu J."/>
            <person name="Deng J."/>
            <person name="Kim J.A."/>
            <person name="Li J."/>
            <person name="Yu J."/>
            <person name="Meng J."/>
            <person name="Wang J."/>
            <person name="Min J."/>
            <person name="Poulain J."/>
            <person name="Wang J."/>
            <person name="Hatakeyama K."/>
            <person name="Wu K."/>
            <person name="Wang L."/>
            <person name="Fang L."/>
            <person name="Trick M."/>
            <person name="Links M.G."/>
            <person name="Zhao M."/>
            <person name="Jin M."/>
            <person name="Ramchiary N."/>
            <person name="Drou N."/>
            <person name="Berkman P.J."/>
            <person name="Cai Q."/>
            <person name="Huang Q."/>
            <person name="Li R."/>
            <person name="Tabata S."/>
            <person name="Cheng S."/>
            <person name="Zhang S."/>
            <person name="Zhang S."/>
            <person name="Huang S."/>
            <person name="Sato S."/>
            <person name="Sun S."/>
            <person name="Kwon S.J."/>
            <person name="Choi S.R."/>
            <person name="Lee T.H."/>
            <person name="Fan W."/>
            <person name="Zhao X."/>
            <person name="Tan X."/>
            <person name="Xu X."/>
            <person name="Wang Y."/>
            <person name="Qiu Y."/>
            <person name="Yin Y."/>
            <person name="Li Y."/>
            <person name="Du Y."/>
            <person name="Liao Y."/>
            <person name="Lim Y."/>
            <person name="Narusaka Y."/>
            <person name="Wang Y."/>
            <person name="Wang Z."/>
            <person name="Li Z."/>
            <person name="Wang Z."/>
            <person name="Xiong Z."/>
            <person name="Zhang Z."/>
        </authorList>
    </citation>
    <scope>NUCLEOTIDE SEQUENCE [LARGE SCALE GENOMIC DNA]</scope>
    <source>
        <strain evidence="6 7">cv. Chiifu-401-42</strain>
    </source>
</reference>
<feature type="domain" description="Glycoside hydrolase family 31 N-terminal" evidence="4">
    <location>
        <begin position="77"/>
        <end position="152"/>
    </location>
</feature>
<evidence type="ECO:0000259" key="3">
    <source>
        <dbReference type="Pfam" id="PF01055"/>
    </source>
</evidence>
<dbReference type="Proteomes" id="UP000011750">
    <property type="component" value="Chromosome A01"/>
</dbReference>
<dbReference type="Gene3D" id="2.60.40.1180">
    <property type="entry name" value="Golgi alpha-mannosidase II"/>
    <property type="match status" value="1"/>
</dbReference>
<comment type="similarity">
    <text evidence="1 2">Belongs to the glycosyl hydrolase 31 family.</text>
</comment>
<keyword evidence="2" id="KW-0326">Glycosidase</keyword>
<dbReference type="STRING" id="51351.M4EHR5"/>
<accession>M4EHR5</accession>
<dbReference type="EnsemblPlants" id="Bra028330.1">
    <property type="protein sequence ID" value="Bra028330.1-P"/>
    <property type="gene ID" value="Bra028330"/>
</dbReference>
<organism evidence="6 7">
    <name type="scientific">Brassica campestris</name>
    <name type="common">Field mustard</name>
    <dbReference type="NCBI Taxonomy" id="3711"/>
    <lineage>
        <taxon>Eukaryota</taxon>
        <taxon>Viridiplantae</taxon>
        <taxon>Streptophyta</taxon>
        <taxon>Embryophyta</taxon>
        <taxon>Tracheophyta</taxon>
        <taxon>Spermatophyta</taxon>
        <taxon>Magnoliopsida</taxon>
        <taxon>eudicotyledons</taxon>
        <taxon>Gunneridae</taxon>
        <taxon>Pentapetalae</taxon>
        <taxon>rosids</taxon>
        <taxon>malvids</taxon>
        <taxon>Brassicales</taxon>
        <taxon>Brassicaceae</taxon>
        <taxon>Brassiceae</taxon>
        <taxon>Brassica</taxon>
    </lineage>
</organism>
<dbReference type="Gene3D" id="2.60.40.1760">
    <property type="entry name" value="glycosyl hydrolase (family 31)"/>
    <property type="match status" value="1"/>
</dbReference>
<dbReference type="SUPFAM" id="SSF74650">
    <property type="entry name" value="Galactose mutarotase-like"/>
    <property type="match status" value="1"/>
</dbReference>
<feature type="domain" description="Glycoside hydrolase family 31 TIM barrel" evidence="3">
    <location>
        <begin position="217"/>
        <end position="499"/>
    </location>
</feature>
<dbReference type="InterPro" id="IPR000322">
    <property type="entry name" value="Glyco_hydro_31_TIM"/>
</dbReference>
<dbReference type="AlphaFoldDB" id="M4EHR5"/>
<dbReference type="InterPro" id="IPR017853">
    <property type="entry name" value="GH"/>
</dbReference>